<keyword evidence="2" id="KW-1185">Reference proteome</keyword>
<dbReference type="Proteomes" id="UP000299102">
    <property type="component" value="Unassembled WGS sequence"/>
</dbReference>
<evidence type="ECO:0000313" key="1">
    <source>
        <dbReference type="EMBL" id="GBP65366.1"/>
    </source>
</evidence>
<comment type="caution">
    <text evidence="1">The sequence shown here is derived from an EMBL/GenBank/DDBJ whole genome shotgun (WGS) entry which is preliminary data.</text>
</comment>
<gene>
    <name evidence="1" type="ORF">EVAR_53398_1</name>
</gene>
<protein>
    <submittedName>
        <fullName evidence="1">Uncharacterized protein</fullName>
    </submittedName>
</protein>
<dbReference type="AlphaFoldDB" id="A0A4C1XN45"/>
<reference evidence="1 2" key="1">
    <citation type="journal article" date="2019" name="Commun. Biol.">
        <title>The bagworm genome reveals a unique fibroin gene that provides high tensile strength.</title>
        <authorList>
            <person name="Kono N."/>
            <person name="Nakamura H."/>
            <person name="Ohtoshi R."/>
            <person name="Tomita M."/>
            <person name="Numata K."/>
            <person name="Arakawa K."/>
        </authorList>
    </citation>
    <scope>NUCLEOTIDE SEQUENCE [LARGE SCALE GENOMIC DNA]</scope>
</reference>
<evidence type="ECO:0000313" key="2">
    <source>
        <dbReference type="Proteomes" id="UP000299102"/>
    </source>
</evidence>
<dbReference type="EMBL" id="BGZK01000927">
    <property type="protein sequence ID" value="GBP65366.1"/>
    <property type="molecule type" value="Genomic_DNA"/>
</dbReference>
<organism evidence="1 2">
    <name type="scientific">Eumeta variegata</name>
    <name type="common">Bagworm moth</name>
    <name type="synonym">Eumeta japonica</name>
    <dbReference type="NCBI Taxonomy" id="151549"/>
    <lineage>
        <taxon>Eukaryota</taxon>
        <taxon>Metazoa</taxon>
        <taxon>Ecdysozoa</taxon>
        <taxon>Arthropoda</taxon>
        <taxon>Hexapoda</taxon>
        <taxon>Insecta</taxon>
        <taxon>Pterygota</taxon>
        <taxon>Neoptera</taxon>
        <taxon>Endopterygota</taxon>
        <taxon>Lepidoptera</taxon>
        <taxon>Glossata</taxon>
        <taxon>Ditrysia</taxon>
        <taxon>Tineoidea</taxon>
        <taxon>Psychidae</taxon>
        <taxon>Oiketicinae</taxon>
        <taxon>Eumeta</taxon>
    </lineage>
</organism>
<sequence length="234" mass="25853">MEHRIEKLKHQMRVLGFKDISEGSNSRRNDVDGVKMCVVSVYEAAHRRSCPSYSATAISKQLVRPSLCLLGSTTKSRWSSTPMDTRTSEEYQVCCRPSWVGTGYLMEGEWADGGGRGVMDGKGRVGSPCRLGPGCQTPPRLYGQAGSGHVRVMDVKLHGSRVRVGVSAETHVCAAQENVRKKQRESSAKTLFFPPRLLPLTAHFRRLRPNRNGLAAESELIAKRVTKSRKGPES</sequence>
<name>A0A4C1XN45_EUMVA</name>
<proteinExistence type="predicted"/>
<accession>A0A4C1XN45</accession>